<dbReference type="STRING" id="69004.A0A182Q2E5"/>
<organism evidence="6 7">
    <name type="scientific">Anopheles farauti</name>
    <dbReference type="NCBI Taxonomy" id="69004"/>
    <lineage>
        <taxon>Eukaryota</taxon>
        <taxon>Metazoa</taxon>
        <taxon>Ecdysozoa</taxon>
        <taxon>Arthropoda</taxon>
        <taxon>Hexapoda</taxon>
        <taxon>Insecta</taxon>
        <taxon>Pterygota</taxon>
        <taxon>Neoptera</taxon>
        <taxon>Endopterygota</taxon>
        <taxon>Diptera</taxon>
        <taxon>Nematocera</taxon>
        <taxon>Culicoidea</taxon>
        <taxon>Culicidae</taxon>
        <taxon>Anophelinae</taxon>
        <taxon>Anopheles</taxon>
    </lineage>
</organism>
<dbReference type="PROSITE" id="PS50092">
    <property type="entry name" value="TSP1"/>
    <property type="match status" value="1"/>
</dbReference>
<evidence type="ECO:0000256" key="2">
    <source>
        <dbReference type="ARBA" id="ARBA00022525"/>
    </source>
</evidence>
<evidence type="ECO:0000256" key="1">
    <source>
        <dbReference type="ARBA" id="ARBA00004613"/>
    </source>
</evidence>
<dbReference type="PRINTS" id="PR01857">
    <property type="entry name" value="ADAMTSFAMILY"/>
</dbReference>
<dbReference type="InterPro" id="IPR013273">
    <property type="entry name" value="ADAMTS/ADAMTS-like"/>
</dbReference>
<feature type="disulfide bond" evidence="4">
    <location>
        <begin position="108"/>
        <end position="139"/>
    </location>
</feature>
<dbReference type="InterPro" id="IPR050439">
    <property type="entry name" value="ADAMTS_ADAMTS-like"/>
</dbReference>
<feature type="compositionally biased region" description="Polar residues" evidence="5">
    <location>
        <begin position="66"/>
        <end position="77"/>
    </location>
</feature>
<dbReference type="EMBL" id="AXCN02002072">
    <property type="status" value="NOT_ANNOTATED_CDS"/>
    <property type="molecule type" value="Genomic_DNA"/>
</dbReference>
<reference evidence="6" key="2">
    <citation type="submission" date="2020-05" db="UniProtKB">
        <authorList>
            <consortium name="EnsemblMetazoa"/>
        </authorList>
    </citation>
    <scope>IDENTIFICATION</scope>
    <source>
        <strain evidence="6">FAR1</strain>
    </source>
</reference>
<sequence length="258" mass="28311">MDLFAAAGERHTDDQLDDHFSQSSSTPGSLPAPIDASKSDKTKANTGAHGCLILTLAKATHKDNRGGSNETLSTWSPSGVDLDDEDDEEVQKRAKAQGWSSWTEWSTCSRSCDGGVAYQLRRCHAPHGCKGDAVRYKICNMQPCPEQQDFRAHQCSAYDDVPYDGALLKWTPHYDYSEPCALTCRGRPQHLLEDMPDSAGASESFPISDDEPSVIVQLSNRVQDGTRCRPGSLDMCIQGKCQPPYRSQLIRSGVEEKG</sequence>
<dbReference type="AlphaFoldDB" id="A0A182Q2E5"/>
<dbReference type="Pfam" id="PF00090">
    <property type="entry name" value="TSP_1"/>
    <property type="match status" value="1"/>
</dbReference>
<evidence type="ECO:0000256" key="3">
    <source>
        <dbReference type="ARBA" id="ARBA00023157"/>
    </source>
</evidence>
<comment type="subcellular location">
    <subcellularLocation>
        <location evidence="1">Secreted</location>
    </subcellularLocation>
</comment>
<accession>A0A182Q2E5</accession>
<proteinExistence type="predicted"/>
<protein>
    <recommendedName>
        <fullName evidence="8">ADAMTS cysteine-rich domain-containing protein</fullName>
    </recommendedName>
</protein>
<dbReference type="InterPro" id="IPR000884">
    <property type="entry name" value="TSP1_rpt"/>
</dbReference>
<evidence type="ECO:0000313" key="7">
    <source>
        <dbReference type="Proteomes" id="UP000075886"/>
    </source>
</evidence>
<feature type="disulfide bond" evidence="4">
    <location>
        <begin position="112"/>
        <end position="144"/>
    </location>
</feature>
<dbReference type="SMART" id="SM00209">
    <property type="entry name" value="TSP1"/>
    <property type="match status" value="1"/>
</dbReference>
<feature type="region of interest" description="Disordered" evidence="5">
    <location>
        <begin position="1"/>
        <end position="45"/>
    </location>
</feature>
<reference evidence="7" key="1">
    <citation type="submission" date="2014-01" db="EMBL/GenBank/DDBJ databases">
        <title>The Genome Sequence of Anopheles farauti FAR1 (V2).</title>
        <authorList>
            <consortium name="The Broad Institute Genomics Platform"/>
            <person name="Neafsey D.E."/>
            <person name="Besansky N."/>
            <person name="Howell P."/>
            <person name="Walton C."/>
            <person name="Young S.K."/>
            <person name="Zeng Q."/>
            <person name="Gargeya S."/>
            <person name="Fitzgerald M."/>
            <person name="Haas B."/>
            <person name="Abouelleil A."/>
            <person name="Allen A.W."/>
            <person name="Alvarado L."/>
            <person name="Arachchi H.M."/>
            <person name="Berlin A.M."/>
            <person name="Chapman S.B."/>
            <person name="Gainer-Dewar J."/>
            <person name="Goldberg J."/>
            <person name="Griggs A."/>
            <person name="Gujja S."/>
            <person name="Hansen M."/>
            <person name="Howarth C."/>
            <person name="Imamovic A."/>
            <person name="Ireland A."/>
            <person name="Larimer J."/>
            <person name="McCowan C."/>
            <person name="Murphy C."/>
            <person name="Pearson M."/>
            <person name="Poon T.W."/>
            <person name="Priest M."/>
            <person name="Roberts A."/>
            <person name="Saif S."/>
            <person name="Shea T."/>
            <person name="Sisk P."/>
            <person name="Sykes S."/>
            <person name="Wortman J."/>
            <person name="Nusbaum C."/>
            <person name="Birren B."/>
        </authorList>
    </citation>
    <scope>NUCLEOTIDE SEQUENCE [LARGE SCALE GENOMIC DNA]</scope>
    <source>
        <strain evidence="7">FAR1</strain>
    </source>
</reference>
<keyword evidence="3 4" id="KW-1015">Disulfide bond</keyword>
<dbReference type="EnsemblMetazoa" id="AFAF001734-RA">
    <property type="protein sequence ID" value="AFAF001734-PA"/>
    <property type="gene ID" value="AFAF001734"/>
</dbReference>
<keyword evidence="2" id="KW-0964">Secreted</keyword>
<name>A0A182Q2E5_9DIPT</name>
<dbReference type="Gene3D" id="2.20.100.10">
    <property type="entry name" value="Thrombospondin type-1 (TSP1) repeat"/>
    <property type="match status" value="1"/>
</dbReference>
<dbReference type="InterPro" id="IPR036383">
    <property type="entry name" value="TSP1_rpt_sf"/>
</dbReference>
<dbReference type="GO" id="GO:0030198">
    <property type="term" value="P:extracellular matrix organization"/>
    <property type="evidence" value="ECO:0007669"/>
    <property type="project" value="InterPro"/>
</dbReference>
<dbReference type="VEuPathDB" id="VectorBase:AFAF001734"/>
<evidence type="ECO:0008006" key="8">
    <source>
        <dbReference type="Google" id="ProtNLM"/>
    </source>
</evidence>
<dbReference type="Proteomes" id="UP000075886">
    <property type="component" value="Unassembled WGS sequence"/>
</dbReference>
<feature type="region of interest" description="Disordered" evidence="5">
    <location>
        <begin position="62"/>
        <end position="86"/>
    </location>
</feature>
<dbReference type="GO" id="GO:0031012">
    <property type="term" value="C:extracellular matrix"/>
    <property type="evidence" value="ECO:0007669"/>
    <property type="project" value="TreeGrafter"/>
</dbReference>
<evidence type="ECO:0000256" key="5">
    <source>
        <dbReference type="SAM" id="MobiDB-lite"/>
    </source>
</evidence>
<evidence type="ECO:0000256" key="4">
    <source>
        <dbReference type="PIRSR" id="PIRSR613273-3"/>
    </source>
</evidence>
<dbReference type="SUPFAM" id="SSF82895">
    <property type="entry name" value="TSP-1 type 1 repeat"/>
    <property type="match status" value="1"/>
</dbReference>
<keyword evidence="7" id="KW-1185">Reference proteome</keyword>
<feature type="compositionally biased region" description="Basic and acidic residues" evidence="5">
    <location>
        <begin position="8"/>
        <end position="20"/>
    </location>
</feature>
<dbReference type="PANTHER" id="PTHR13723">
    <property type="entry name" value="ADAMTS A DISINTEGRIN AND METALLOPROTEASE WITH THROMBOSPONDIN MOTIFS PROTEASE"/>
    <property type="match status" value="1"/>
</dbReference>
<evidence type="ECO:0000313" key="6">
    <source>
        <dbReference type="EnsemblMetazoa" id="AFAF001734-PA"/>
    </source>
</evidence>
<dbReference type="PANTHER" id="PTHR13723:SF313">
    <property type="entry name" value="PEPTIDASE M12B DOMAIN-CONTAINING PROTEIN"/>
    <property type="match status" value="1"/>
</dbReference>
<feature type="disulfide bond" evidence="4">
    <location>
        <begin position="123"/>
        <end position="129"/>
    </location>
</feature>
<dbReference type="GO" id="GO:0005576">
    <property type="term" value="C:extracellular region"/>
    <property type="evidence" value="ECO:0007669"/>
    <property type="project" value="UniProtKB-SubCell"/>
</dbReference>